<proteinExistence type="predicted"/>
<gene>
    <name evidence="1" type="ORF">PVAP13_3KG387654</name>
</gene>
<sequence>MEPNSLGQHDSGIWEPEDPSVAFEEEDLDCLPPEDHEYGIYEDKEARVFHNDDVQYEIQRDPDFVVPHNDPYEKVYKDIPSAHHVLRKVPKCEYCGAIRFPGEGLGFCCRQGKVNIYNPDVPDRLRHLFTSQIDKDALYFRKNICYFNSHFLS</sequence>
<comment type="caution">
    <text evidence="1">The sequence shown here is derived from an EMBL/GenBank/DDBJ whole genome shotgun (WGS) entry which is preliminary data.</text>
</comment>
<organism evidence="1 2">
    <name type="scientific">Panicum virgatum</name>
    <name type="common">Blackwell switchgrass</name>
    <dbReference type="NCBI Taxonomy" id="38727"/>
    <lineage>
        <taxon>Eukaryota</taxon>
        <taxon>Viridiplantae</taxon>
        <taxon>Streptophyta</taxon>
        <taxon>Embryophyta</taxon>
        <taxon>Tracheophyta</taxon>
        <taxon>Spermatophyta</taxon>
        <taxon>Magnoliopsida</taxon>
        <taxon>Liliopsida</taxon>
        <taxon>Poales</taxon>
        <taxon>Poaceae</taxon>
        <taxon>PACMAD clade</taxon>
        <taxon>Panicoideae</taxon>
        <taxon>Panicodae</taxon>
        <taxon>Paniceae</taxon>
        <taxon>Panicinae</taxon>
        <taxon>Panicum</taxon>
        <taxon>Panicum sect. Hiantes</taxon>
    </lineage>
</organism>
<reference evidence="1" key="1">
    <citation type="submission" date="2020-05" db="EMBL/GenBank/DDBJ databases">
        <title>WGS assembly of Panicum virgatum.</title>
        <authorList>
            <person name="Lovell J.T."/>
            <person name="Jenkins J."/>
            <person name="Shu S."/>
            <person name="Juenger T.E."/>
            <person name="Schmutz J."/>
        </authorList>
    </citation>
    <scope>NUCLEOTIDE SEQUENCE</scope>
    <source>
        <strain evidence="1">AP13</strain>
    </source>
</reference>
<dbReference type="Proteomes" id="UP000823388">
    <property type="component" value="Chromosome 3K"/>
</dbReference>
<evidence type="ECO:0000313" key="2">
    <source>
        <dbReference type="Proteomes" id="UP000823388"/>
    </source>
</evidence>
<dbReference type="EMBL" id="CM029041">
    <property type="protein sequence ID" value="KAG2628585.1"/>
    <property type="molecule type" value="Genomic_DNA"/>
</dbReference>
<name>A0A8T0V2V3_PANVG</name>
<protein>
    <submittedName>
        <fullName evidence="1">Uncharacterized protein</fullName>
    </submittedName>
</protein>
<keyword evidence="2" id="KW-1185">Reference proteome</keyword>
<accession>A0A8T0V2V3</accession>
<evidence type="ECO:0000313" key="1">
    <source>
        <dbReference type="EMBL" id="KAG2628585.1"/>
    </source>
</evidence>
<dbReference type="AlphaFoldDB" id="A0A8T0V2V3"/>